<keyword evidence="1" id="KW-0732">Signal</keyword>
<dbReference type="Pfam" id="PF00497">
    <property type="entry name" value="SBP_bac_3"/>
    <property type="match status" value="1"/>
</dbReference>
<reference evidence="4" key="1">
    <citation type="journal article" date="2019" name="Int. J. Syst. Evol. Microbiol.">
        <title>The Global Catalogue of Microorganisms (GCM) 10K type strain sequencing project: providing services to taxonomists for standard genome sequencing and annotation.</title>
        <authorList>
            <consortium name="The Broad Institute Genomics Platform"/>
            <consortium name="The Broad Institute Genome Sequencing Center for Infectious Disease"/>
            <person name="Wu L."/>
            <person name="Ma J."/>
        </authorList>
    </citation>
    <scope>NUCLEOTIDE SEQUENCE [LARGE SCALE GENOMIC DNA]</scope>
    <source>
        <strain evidence="4">CGMCC 4.5798</strain>
    </source>
</reference>
<proteinExistence type="predicted"/>
<name>A0ABW0RRW4_9BURK</name>
<organism evidence="3 4">
    <name type="scientific">Massilia aerilata</name>
    <dbReference type="NCBI Taxonomy" id="453817"/>
    <lineage>
        <taxon>Bacteria</taxon>
        <taxon>Pseudomonadati</taxon>
        <taxon>Pseudomonadota</taxon>
        <taxon>Betaproteobacteria</taxon>
        <taxon>Burkholderiales</taxon>
        <taxon>Oxalobacteraceae</taxon>
        <taxon>Telluria group</taxon>
        <taxon>Massilia</taxon>
    </lineage>
</organism>
<evidence type="ECO:0000259" key="2">
    <source>
        <dbReference type="SMART" id="SM00062"/>
    </source>
</evidence>
<dbReference type="Proteomes" id="UP001596086">
    <property type="component" value="Unassembled WGS sequence"/>
</dbReference>
<dbReference type="SMART" id="SM00062">
    <property type="entry name" value="PBPb"/>
    <property type="match status" value="1"/>
</dbReference>
<protein>
    <submittedName>
        <fullName evidence="3">Substrate-binding periplasmic protein</fullName>
    </submittedName>
</protein>
<gene>
    <name evidence="3" type="ORF">ACFPO9_02800</name>
</gene>
<dbReference type="Gene3D" id="3.40.190.10">
    <property type="entry name" value="Periplasmic binding protein-like II"/>
    <property type="match status" value="2"/>
</dbReference>
<sequence length="255" mass="27575">MKTYKTAAWRLSALAFGLASAGAAAGMDVRVAAQEAIAPKWFQLPDRAAGICPDFIAAVERIEPRLHFTGYRRSRSLPGIETGLETGSLDAACALIPSARRHAIAVPVGKYVYITRHMLAVRAGDPAVVRDMQDLVRMGALVTSQRGSVFTDGLKTAGVRVDDASDDNGLNLHKMLGGHGRFAYLNELTMKHYLRSEKLEARVRVLPVVLGAEPAYFWVSRKADPALPAMLGAAIDKLKASGELDRITAHWSAEP</sequence>
<feature type="domain" description="Solute-binding protein family 3/N-terminal" evidence="2">
    <location>
        <begin position="28"/>
        <end position="255"/>
    </location>
</feature>
<comment type="caution">
    <text evidence="3">The sequence shown here is derived from an EMBL/GenBank/DDBJ whole genome shotgun (WGS) entry which is preliminary data.</text>
</comment>
<dbReference type="RefSeq" id="WP_379766726.1">
    <property type="nucleotide sequence ID" value="NZ_JBHSMZ010000001.1"/>
</dbReference>
<accession>A0ABW0RRW4</accession>
<feature type="chain" id="PRO_5045063233" evidence="1">
    <location>
        <begin position="22"/>
        <end position="255"/>
    </location>
</feature>
<evidence type="ECO:0000313" key="4">
    <source>
        <dbReference type="Proteomes" id="UP001596086"/>
    </source>
</evidence>
<dbReference type="EMBL" id="JBHSMZ010000001">
    <property type="protein sequence ID" value="MFC5547443.1"/>
    <property type="molecule type" value="Genomic_DNA"/>
</dbReference>
<dbReference type="InterPro" id="IPR001638">
    <property type="entry name" value="Solute-binding_3/MltF_N"/>
</dbReference>
<keyword evidence="4" id="KW-1185">Reference proteome</keyword>
<feature type="signal peptide" evidence="1">
    <location>
        <begin position="1"/>
        <end position="21"/>
    </location>
</feature>
<evidence type="ECO:0000256" key="1">
    <source>
        <dbReference type="SAM" id="SignalP"/>
    </source>
</evidence>
<evidence type="ECO:0000313" key="3">
    <source>
        <dbReference type="EMBL" id="MFC5547443.1"/>
    </source>
</evidence>
<dbReference type="SUPFAM" id="SSF53850">
    <property type="entry name" value="Periplasmic binding protein-like II"/>
    <property type="match status" value="1"/>
</dbReference>